<dbReference type="GO" id="GO:0009317">
    <property type="term" value="C:acetyl-CoA carboxylase complex"/>
    <property type="evidence" value="ECO:0007669"/>
    <property type="project" value="InterPro"/>
</dbReference>
<dbReference type="Gene3D" id="2.40.50.100">
    <property type="match status" value="1"/>
</dbReference>
<accession>A0A4Q9FXX4</accession>
<comment type="caution">
    <text evidence="5">The sequence shown here is derived from an EMBL/GenBank/DDBJ whole genome shotgun (WGS) entry which is preliminary data.</text>
</comment>
<dbReference type="Proteomes" id="UP000293520">
    <property type="component" value="Unassembled WGS sequence"/>
</dbReference>
<dbReference type="PROSITE" id="PS50968">
    <property type="entry name" value="BIOTINYL_LIPOYL"/>
    <property type="match status" value="1"/>
</dbReference>
<evidence type="ECO:0000313" key="6">
    <source>
        <dbReference type="Proteomes" id="UP000293520"/>
    </source>
</evidence>
<dbReference type="InterPro" id="IPR011053">
    <property type="entry name" value="Single_hybrid_motif"/>
</dbReference>
<feature type="compositionally biased region" description="Low complexity" evidence="3">
    <location>
        <begin position="51"/>
        <end position="64"/>
    </location>
</feature>
<evidence type="ECO:0000256" key="1">
    <source>
        <dbReference type="ARBA" id="ARBA00003761"/>
    </source>
</evidence>
<organism evidence="5 6">
    <name type="scientific">Paracoccus subflavus</name>
    <dbReference type="NCBI Taxonomy" id="2528244"/>
    <lineage>
        <taxon>Bacteria</taxon>
        <taxon>Pseudomonadati</taxon>
        <taxon>Pseudomonadota</taxon>
        <taxon>Alphaproteobacteria</taxon>
        <taxon>Rhodobacterales</taxon>
        <taxon>Paracoccaceae</taxon>
        <taxon>Paracoccus</taxon>
    </lineage>
</organism>
<dbReference type="SUPFAM" id="SSF51230">
    <property type="entry name" value="Single hybrid motif"/>
    <property type="match status" value="1"/>
</dbReference>
<dbReference type="Pfam" id="PF00364">
    <property type="entry name" value="Biotin_lipoyl"/>
    <property type="match status" value="1"/>
</dbReference>
<dbReference type="InterPro" id="IPR000089">
    <property type="entry name" value="Biotin_lipoyl"/>
</dbReference>
<evidence type="ECO:0000313" key="5">
    <source>
        <dbReference type="EMBL" id="TBN36351.1"/>
    </source>
</evidence>
<protein>
    <recommendedName>
        <fullName evidence="2">Biotin carboxyl carrier protein of acetyl-CoA carboxylase</fullName>
    </recommendedName>
</protein>
<keyword evidence="2" id="KW-0443">Lipid metabolism</keyword>
<evidence type="ECO:0000256" key="2">
    <source>
        <dbReference type="RuleBase" id="RU364072"/>
    </source>
</evidence>
<gene>
    <name evidence="5" type="primary">accB</name>
    <name evidence="5" type="ORF">EYE42_15555</name>
</gene>
<keyword evidence="6" id="KW-1185">Reference proteome</keyword>
<dbReference type="PRINTS" id="PR01071">
    <property type="entry name" value="ACOABIOTINCC"/>
</dbReference>
<comment type="function">
    <text evidence="1 2">This protein is a component of the acetyl coenzyme A carboxylase complex; first, biotin carboxylase catalyzes the carboxylation of the carrier protein and then the transcarboxylase transfers the carboxyl group to form malonyl-CoA.</text>
</comment>
<evidence type="ECO:0000259" key="4">
    <source>
        <dbReference type="PROSITE" id="PS50968"/>
    </source>
</evidence>
<keyword evidence="2" id="KW-0444">Lipid biosynthesis</keyword>
<dbReference type="GO" id="GO:0003989">
    <property type="term" value="F:acetyl-CoA carboxylase activity"/>
    <property type="evidence" value="ECO:0007669"/>
    <property type="project" value="InterPro"/>
</dbReference>
<keyword evidence="2" id="KW-0275">Fatty acid biosynthesis</keyword>
<proteinExistence type="predicted"/>
<reference evidence="5 6" key="1">
    <citation type="submission" date="2019-02" db="EMBL/GenBank/DDBJ databases">
        <title>Paracoccus subflavus sp. nov., isolated from marine sediment of the Pacific Ocean.</title>
        <authorList>
            <person name="Zhang G."/>
        </authorList>
    </citation>
    <scope>NUCLEOTIDE SEQUENCE [LARGE SCALE GENOMIC DNA]</scope>
    <source>
        <strain evidence="5 6">GY0581</strain>
    </source>
</reference>
<dbReference type="GO" id="GO:0006633">
    <property type="term" value="P:fatty acid biosynthetic process"/>
    <property type="evidence" value="ECO:0007669"/>
    <property type="project" value="UniProtKB-UniPathway"/>
</dbReference>
<dbReference type="AlphaFoldDB" id="A0A4Q9FXX4"/>
<dbReference type="InterPro" id="IPR001249">
    <property type="entry name" value="AcCoA_biotinCC"/>
</dbReference>
<dbReference type="UniPathway" id="UPA00094"/>
<feature type="domain" description="Lipoyl-binding" evidence="4">
    <location>
        <begin position="78"/>
        <end position="154"/>
    </location>
</feature>
<dbReference type="CDD" id="cd06850">
    <property type="entry name" value="biotinyl_domain"/>
    <property type="match status" value="1"/>
</dbReference>
<sequence length="158" mass="16421">MPITAEEISRILELVEKSSFDEIRIDDGELRIALSRNGVPGTDPVRPQPQPASAAAPAPAAVPAAPAPAPQALPDGNLIEITAPIVGIFYTASEPGAEPFVKPGQTIDAEATVGIIEVMKVFNTVPAGVSGTVVRQLVENGDFVEFGQAIFLVRPDGA</sequence>
<evidence type="ECO:0000256" key="3">
    <source>
        <dbReference type="SAM" id="MobiDB-lite"/>
    </source>
</evidence>
<comment type="pathway">
    <text evidence="2">Lipid metabolism; fatty acid biosynthesis.</text>
</comment>
<dbReference type="EMBL" id="SISK01000018">
    <property type="protein sequence ID" value="TBN36351.1"/>
    <property type="molecule type" value="Genomic_DNA"/>
</dbReference>
<feature type="region of interest" description="Disordered" evidence="3">
    <location>
        <begin position="35"/>
        <end position="69"/>
    </location>
</feature>
<dbReference type="NCBIfam" id="TIGR00531">
    <property type="entry name" value="BCCP"/>
    <property type="match status" value="1"/>
</dbReference>
<name>A0A4Q9FXX4_9RHOB</name>
<dbReference type="OrthoDB" id="9811735at2"/>
<dbReference type="RefSeq" id="WP_130992230.1">
    <property type="nucleotide sequence ID" value="NZ_SISK01000018.1"/>
</dbReference>
<keyword evidence="2" id="KW-0276">Fatty acid metabolism</keyword>
<keyword evidence="2" id="KW-0092">Biotin</keyword>